<gene>
    <name evidence="2" type="ORF">XD72_0743</name>
    <name evidence="3" type="ORF">XE07_0430</name>
</gene>
<evidence type="ECO:0000256" key="1">
    <source>
        <dbReference type="ARBA" id="ARBA00005546"/>
    </source>
</evidence>
<evidence type="ECO:0000313" key="5">
    <source>
        <dbReference type="Proteomes" id="UP000057043"/>
    </source>
</evidence>
<comment type="similarity">
    <text evidence="1">Belongs to the CGI121/TPRKB family.</text>
</comment>
<dbReference type="PIRSF" id="PIRSF022062">
    <property type="entry name" value="UCP022062"/>
    <property type="match status" value="1"/>
</dbReference>
<dbReference type="AlphaFoldDB" id="A0A101FV04"/>
<evidence type="ECO:0000313" key="2">
    <source>
        <dbReference type="EMBL" id="KUK44917.1"/>
    </source>
</evidence>
<dbReference type="InterPro" id="IPR016799">
    <property type="entry name" value="UCP022062"/>
</dbReference>
<dbReference type="PATRIC" id="fig|301375.6.peg.344"/>
<evidence type="ECO:0000313" key="4">
    <source>
        <dbReference type="Proteomes" id="UP000053961"/>
    </source>
</evidence>
<evidence type="ECO:0000313" key="3">
    <source>
        <dbReference type="EMBL" id="KUK97275.1"/>
    </source>
</evidence>
<accession>A0A101FV04</accession>
<dbReference type="Proteomes" id="UP000053961">
    <property type="component" value="Unassembled WGS sequence"/>
</dbReference>
<reference evidence="4 5" key="2">
    <citation type="journal article" date="2015" name="MBio">
        <title>Genome-Resolved Metagenomic Analysis Reveals Roles for Candidate Phyla and Other Microbial Community Members in Biogeochemical Transformations in Oil Reservoirs.</title>
        <authorList>
            <person name="Hu P."/>
            <person name="Tom L."/>
            <person name="Singh A."/>
            <person name="Thomas B.C."/>
            <person name="Baker B.J."/>
            <person name="Piceno Y.M."/>
            <person name="Andersen G.L."/>
            <person name="Banfield J.F."/>
        </authorList>
    </citation>
    <scope>NUCLEOTIDE SEQUENCE [LARGE SCALE GENOMIC DNA]</scope>
    <source>
        <strain evidence="2">57_489</strain>
    </source>
</reference>
<sequence>MSDPRLLFGRPKIKEKDAFLAALREAQNRNGCIIQAMDASVVVSERHATFAAEKAMRAFAERRNVAKDLGLEILRYASGQRQIERALSMGISEASRRVALIVMENGAPLEISDIIDLDGDGPRWSRESVKEAFEIEDAEIEAVGEERIPDLVLERVALIDAYR</sequence>
<dbReference type="EMBL" id="LGHB01000003">
    <property type="protein sequence ID" value="KUK97275.1"/>
    <property type="molecule type" value="Genomic_DNA"/>
</dbReference>
<dbReference type="Proteomes" id="UP000057043">
    <property type="component" value="Unassembled WGS sequence"/>
</dbReference>
<protein>
    <recommendedName>
        <fullName evidence="6">Kinase binding protein CGI-121</fullName>
    </recommendedName>
</protein>
<dbReference type="Pfam" id="PF08617">
    <property type="entry name" value="CGI-121"/>
    <property type="match status" value="1"/>
</dbReference>
<name>A0A101FV04_9EURY</name>
<proteinExistence type="inferred from homology"/>
<dbReference type="Gene3D" id="3.30.2380.10">
    <property type="entry name" value="CGI121/TPRKB"/>
    <property type="match status" value="1"/>
</dbReference>
<dbReference type="EMBL" id="LGFT01000012">
    <property type="protein sequence ID" value="KUK44917.1"/>
    <property type="molecule type" value="Genomic_DNA"/>
</dbReference>
<dbReference type="InterPro" id="IPR036504">
    <property type="entry name" value="CGI121/TPRKB_sf"/>
</dbReference>
<reference evidence="3" key="1">
    <citation type="journal article" date="2015" name="MBio">
        <title>Genome-resolved metagenomic analysis reveals roles for candidate phyla and other microbial community members in biogeochemical transformations in oil reservoirs.</title>
        <authorList>
            <person name="Hu P."/>
            <person name="Tom L."/>
            <person name="Singh A."/>
            <person name="Thomas B.C."/>
            <person name="Baker B.J."/>
            <person name="Piceno Y.M."/>
            <person name="Andersen G.L."/>
            <person name="Banfield J.F."/>
        </authorList>
    </citation>
    <scope>NUCLEOTIDE SEQUENCE [LARGE SCALE GENOMIC DNA]</scope>
    <source>
        <strain evidence="3">56_747</strain>
    </source>
</reference>
<evidence type="ECO:0008006" key="6">
    <source>
        <dbReference type="Google" id="ProtNLM"/>
    </source>
</evidence>
<comment type="caution">
    <text evidence="2">The sequence shown here is derived from an EMBL/GenBank/DDBJ whole genome shotgun (WGS) entry which is preliminary data.</text>
</comment>
<dbReference type="SUPFAM" id="SSF143870">
    <property type="entry name" value="PF0523-like"/>
    <property type="match status" value="1"/>
</dbReference>
<dbReference type="InterPro" id="IPR013926">
    <property type="entry name" value="CGI121/TPRKB"/>
</dbReference>
<organism evidence="2 5">
    <name type="scientific">Methanothrix harundinacea</name>
    <dbReference type="NCBI Taxonomy" id="301375"/>
    <lineage>
        <taxon>Archaea</taxon>
        <taxon>Methanobacteriati</taxon>
        <taxon>Methanobacteriota</taxon>
        <taxon>Stenosarchaea group</taxon>
        <taxon>Methanomicrobia</taxon>
        <taxon>Methanotrichales</taxon>
        <taxon>Methanotrichaceae</taxon>
        <taxon>Methanothrix</taxon>
    </lineage>
</organism>
<dbReference type="NCBIfam" id="NF011465">
    <property type="entry name" value="PRK14886.1-1"/>
    <property type="match status" value="1"/>
</dbReference>